<keyword evidence="2" id="KW-0732">Signal</keyword>
<feature type="chain" id="PRO_5023854757" evidence="2">
    <location>
        <begin position="21"/>
        <end position="413"/>
    </location>
</feature>
<dbReference type="Pfam" id="PF14559">
    <property type="entry name" value="TPR_19"/>
    <property type="match status" value="1"/>
</dbReference>
<keyword evidence="1" id="KW-0802">TPR repeat</keyword>
<feature type="repeat" description="TPR" evidence="1">
    <location>
        <begin position="61"/>
        <end position="94"/>
    </location>
</feature>
<evidence type="ECO:0000313" key="4">
    <source>
        <dbReference type="EMBL" id="KAA9036348.1"/>
    </source>
</evidence>
<dbReference type="InterPro" id="IPR030887">
    <property type="entry name" value="Beta-barrel_YaiO"/>
</dbReference>
<protein>
    <submittedName>
        <fullName evidence="4">YaiO family outer membrane beta-barrel protein</fullName>
    </submittedName>
</protein>
<comment type="caution">
    <text evidence="4">The sequence shown here is derived from an EMBL/GenBank/DDBJ whole genome shotgun (WGS) entry which is preliminary data.</text>
</comment>
<proteinExistence type="predicted"/>
<dbReference type="SUPFAM" id="SSF48452">
    <property type="entry name" value="TPR-like"/>
    <property type="match status" value="1"/>
</dbReference>
<feature type="signal peptide" evidence="2">
    <location>
        <begin position="1"/>
        <end position="20"/>
    </location>
</feature>
<dbReference type="InterPro" id="IPR019734">
    <property type="entry name" value="TPR_rpt"/>
</dbReference>
<dbReference type="NCBIfam" id="TIGR04390">
    <property type="entry name" value="OMP_YaiO_dom"/>
    <property type="match status" value="1"/>
</dbReference>
<dbReference type="PROSITE" id="PS50005">
    <property type="entry name" value="TPR"/>
    <property type="match status" value="1"/>
</dbReference>
<dbReference type="InterPro" id="IPR011990">
    <property type="entry name" value="TPR-like_helical_dom_sf"/>
</dbReference>
<dbReference type="Pfam" id="PF19413">
    <property type="entry name" value="YaiO"/>
    <property type="match status" value="1"/>
</dbReference>
<evidence type="ECO:0000256" key="2">
    <source>
        <dbReference type="SAM" id="SignalP"/>
    </source>
</evidence>
<organism evidence="4 5">
    <name type="scientific">Ginsengibacter hankyongi</name>
    <dbReference type="NCBI Taxonomy" id="2607284"/>
    <lineage>
        <taxon>Bacteria</taxon>
        <taxon>Pseudomonadati</taxon>
        <taxon>Bacteroidota</taxon>
        <taxon>Chitinophagia</taxon>
        <taxon>Chitinophagales</taxon>
        <taxon>Chitinophagaceae</taxon>
        <taxon>Ginsengibacter</taxon>
    </lineage>
</organism>
<feature type="domain" description="YaiO beta-barrel" evidence="3">
    <location>
        <begin position="179"/>
        <end position="350"/>
    </location>
</feature>
<dbReference type="EMBL" id="VYQF01000008">
    <property type="protein sequence ID" value="KAA9036348.1"/>
    <property type="molecule type" value="Genomic_DNA"/>
</dbReference>
<reference evidence="4 5" key="1">
    <citation type="submission" date="2019-09" db="EMBL/GenBank/DDBJ databases">
        <title>Draft genome sequence of Ginsengibacter sp. BR5-29.</title>
        <authorList>
            <person name="Im W.-T."/>
        </authorList>
    </citation>
    <scope>NUCLEOTIDE SEQUENCE [LARGE SCALE GENOMIC DNA]</scope>
    <source>
        <strain evidence="4 5">BR5-29</strain>
    </source>
</reference>
<evidence type="ECO:0000313" key="5">
    <source>
        <dbReference type="Proteomes" id="UP000326903"/>
    </source>
</evidence>
<accession>A0A5J5ICN2</accession>
<evidence type="ECO:0000256" key="1">
    <source>
        <dbReference type="PROSITE-ProRule" id="PRU00339"/>
    </source>
</evidence>
<evidence type="ECO:0000259" key="3">
    <source>
        <dbReference type="Pfam" id="PF19413"/>
    </source>
</evidence>
<dbReference type="AlphaFoldDB" id="A0A5J5ICN2"/>
<dbReference type="Gene3D" id="1.25.40.10">
    <property type="entry name" value="Tetratricopeptide repeat domain"/>
    <property type="match status" value="1"/>
</dbReference>
<name>A0A5J5ICN2_9BACT</name>
<sequence>MNKQFLILSFLLATSYFLSAQTGLTSDELFKEARQAAFDDKNYDKAKQLSYEALKISPSYADIDIFLGRVYAWNNEYDSARYHFTKILNSNPDNEDASIAFADLEYWNDHYEESLDICDKALTVYPSSQELLLRKAKNLNALKKYYDASLITTQLLKENKHNTAARALATRLKDAVAINKISVDYDYTTFDKQYDQPWNLASLSYSCYTKLGSVIARLNYANRFNTNGVQAEVDAYPRISKTFYSYVNVGYSGNVGVFPQFRAGFSLYANLPNSFEVEAGMRYLYFTGPTYIYTAAIGKYYKNFLFNLRTYITPSGGSLSQSYNLTGRYYLEGADDFIGLTIGTGISPDDNTQNIQFSTKQNKLSSKKISAAFSHTFLKWNILSVSAGLINQEYLPSVKGNQIDISLGISHRF</sequence>
<dbReference type="Proteomes" id="UP000326903">
    <property type="component" value="Unassembled WGS sequence"/>
</dbReference>
<gene>
    <name evidence="4" type="primary">yaiO</name>
    <name evidence="4" type="ORF">FW778_19135</name>
</gene>
<keyword evidence="5" id="KW-1185">Reference proteome</keyword>
<dbReference type="RefSeq" id="WP_150416471.1">
    <property type="nucleotide sequence ID" value="NZ_VYQF01000008.1"/>
</dbReference>